<evidence type="ECO:0000256" key="7">
    <source>
        <dbReference type="ARBA" id="ARBA00023004"/>
    </source>
</evidence>
<evidence type="ECO:0000256" key="11">
    <source>
        <dbReference type="PROSITE-ProRule" id="PRU01360"/>
    </source>
</evidence>
<evidence type="ECO:0000313" key="14">
    <source>
        <dbReference type="EMBL" id="TQN49158.1"/>
    </source>
</evidence>
<evidence type="ECO:0000256" key="9">
    <source>
        <dbReference type="ARBA" id="ARBA00023136"/>
    </source>
</evidence>
<accession>A0A543PYJ2</accession>
<dbReference type="EMBL" id="SZUV01000013">
    <property type="protein sequence ID" value="TQN49158.1"/>
    <property type="molecule type" value="Genomic_DNA"/>
</dbReference>
<comment type="similarity">
    <text evidence="11">Belongs to the TonB-dependent receptor family.</text>
</comment>
<dbReference type="InterPro" id="IPR039426">
    <property type="entry name" value="TonB-dep_rcpt-like"/>
</dbReference>
<proteinExistence type="inferred from homology"/>
<feature type="signal peptide" evidence="12">
    <location>
        <begin position="1"/>
        <end position="24"/>
    </location>
</feature>
<name>A0A543PYJ2_ACITH</name>
<dbReference type="InterPro" id="IPR036942">
    <property type="entry name" value="Beta-barrel_TonB_sf"/>
</dbReference>
<evidence type="ECO:0000256" key="1">
    <source>
        <dbReference type="ARBA" id="ARBA00004571"/>
    </source>
</evidence>
<evidence type="ECO:0000313" key="16">
    <source>
        <dbReference type="EMBL" id="TQN49498.1"/>
    </source>
</evidence>
<dbReference type="AlphaFoldDB" id="A0A543PYJ2"/>
<keyword evidence="7" id="KW-0408">Iron</keyword>
<keyword evidence="3 11" id="KW-1134">Transmembrane beta strand</keyword>
<keyword evidence="8" id="KW-0406">Ion transport</keyword>
<evidence type="ECO:0000256" key="3">
    <source>
        <dbReference type="ARBA" id="ARBA00022452"/>
    </source>
</evidence>
<dbReference type="GO" id="GO:0015344">
    <property type="term" value="F:siderophore uptake transmembrane transporter activity"/>
    <property type="evidence" value="ECO:0007669"/>
    <property type="project" value="TreeGrafter"/>
</dbReference>
<evidence type="ECO:0000256" key="12">
    <source>
        <dbReference type="SAM" id="SignalP"/>
    </source>
</evidence>
<dbReference type="InterPro" id="IPR012910">
    <property type="entry name" value="Plug_dom"/>
</dbReference>
<evidence type="ECO:0000313" key="17">
    <source>
        <dbReference type="Proteomes" id="UP000315403"/>
    </source>
</evidence>
<reference evidence="14 17" key="1">
    <citation type="submission" date="2019-03" db="EMBL/GenBank/DDBJ databases">
        <title>New insights into Acidothiobacillus thiooxidans sulfur metabolism through coupled gene expression, solution geochemistry, microscopy and spectroscopy analyses.</title>
        <authorList>
            <person name="Camacho D."/>
            <person name="Frazao R."/>
            <person name="Fouillen A."/>
            <person name="Nanci A."/>
            <person name="Lang B.F."/>
            <person name="Apte S.C."/>
            <person name="Baron C."/>
            <person name="Warren L.A."/>
        </authorList>
    </citation>
    <scope>NUCLEOTIDE SEQUENCE [LARGE SCALE GENOMIC DNA]</scope>
    <source>
        <strain evidence="14 17">ATCC 19377</strain>
    </source>
</reference>
<evidence type="ECO:0000256" key="5">
    <source>
        <dbReference type="ARBA" id="ARBA00022692"/>
    </source>
</evidence>
<evidence type="ECO:0000256" key="6">
    <source>
        <dbReference type="ARBA" id="ARBA00022729"/>
    </source>
</evidence>
<organism evidence="14 17">
    <name type="scientific">Acidithiobacillus thiooxidans ATCC 19377</name>
    <dbReference type="NCBI Taxonomy" id="637390"/>
    <lineage>
        <taxon>Bacteria</taxon>
        <taxon>Pseudomonadati</taxon>
        <taxon>Pseudomonadota</taxon>
        <taxon>Acidithiobacillia</taxon>
        <taxon>Acidithiobacillales</taxon>
        <taxon>Acidithiobacillaceae</taxon>
        <taxon>Acidithiobacillus</taxon>
    </lineage>
</organism>
<evidence type="ECO:0000256" key="2">
    <source>
        <dbReference type="ARBA" id="ARBA00022448"/>
    </source>
</evidence>
<protein>
    <submittedName>
        <fullName evidence="14">Vitamin B12 transporter BtuB</fullName>
    </submittedName>
</protein>
<keyword evidence="9 11" id="KW-0472">Membrane</keyword>
<dbReference type="Pfam" id="PF07715">
    <property type="entry name" value="Plug"/>
    <property type="match status" value="1"/>
</dbReference>
<dbReference type="Gene3D" id="2.170.130.10">
    <property type="entry name" value="TonB-dependent receptor, plug domain"/>
    <property type="match status" value="1"/>
</dbReference>
<feature type="domain" description="TonB-dependent receptor plug" evidence="13">
    <location>
        <begin position="64"/>
        <end position="173"/>
    </location>
</feature>
<keyword evidence="2 11" id="KW-0813">Transport</keyword>
<comment type="subcellular location">
    <subcellularLocation>
        <location evidence="1 11">Cell outer membrane</location>
        <topology evidence="1 11">Multi-pass membrane protein</topology>
    </subcellularLocation>
</comment>
<comment type="caution">
    <text evidence="14">The sequence shown here is derived from an EMBL/GenBank/DDBJ whole genome shotgun (WGS) entry which is preliminary data.</text>
</comment>
<sequence>MIQRRKFKNSTFILLALSSTVAFSDNAYAHELTHEKTKSSKQSVHIREVIKEAQAAKVDGVPMNSTYASSYIGKRAIKLASPVTSPQELLNRRPGIVATAGGPLGVRQHIRFRGFSDGAFTEEFDGIPLNNAFTGYSVSRANRIPITINNISGVKIYDGVNNPSVSGPQSLAGTINYLPKKPTKHFYASGGIGYGSFDTFLWNATVNTGSFYGLQSYLSYNRQTSDGWVANSQTQNSNYYYAGLIPYDHGKGKISLYAIVNRNIANKPRSIAAPLITKYGYDYSYPSSLRSDLYKDTKLTAILDDKNIVNRFLTTNFKFYVKNNIESELEYHNPNFYQSAQYPYIYKSLYFSDYDLYQKGAPSYDPEKAFGSVAKGTDFRYAPTVTTTVGFVPQFILTLPDNLVTIGAQTYFAKQHDGEFWYGDANVPQIPGYNDTYDEHDTRIFASPYIQDDIRLFDGLIHVTPGIKYIFSHISTSEDVGYEYPLGANLTASSNTSFVAPSVGINLHPWRPLSFYFAWGKNVEVPYASETDGAIQKNKAGNYVIAPIHLQPEYVNDYEFGTRLHYAHAQLSVKLYRENLTNIFNSVMNPITGLTVEINNGNELAQGIELGARYTFGHILLGSWQGYANYSLNTRKYEYTTSYDVPGESVDGSNYSSINVGLNWNWGSLQANLNGRYVSARRLHNYITGRIGKLTIPAYFLLDLGMNDRIKLHNTFAKSVDLSLTLDNLLNRQYFAYGYADTDYYNQYYLNGEVGMPRAVFGTVTVRF</sequence>
<evidence type="ECO:0000259" key="13">
    <source>
        <dbReference type="Pfam" id="PF07715"/>
    </source>
</evidence>
<dbReference type="PROSITE" id="PS52016">
    <property type="entry name" value="TONB_DEPENDENT_REC_3"/>
    <property type="match status" value="1"/>
</dbReference>
<evidence type="ECO:0000256" key="4">
    <source>
        <dbReference type="ARBA" id="ARBA00022496"/>
    </source>
</evidence>
<evidence type="ECO:0000313" key="15">
    <source>
        <dbReference type="EMBL" id="TQN49163.1"/>
    </source>
</evidence>
<dbReference type="Proteomes" id="UP000315403">
    <property type="component" value="Unassembled WGS sequence"/>
</dbReference>
<evidence type="ECO:0000256" key="8">
    <source>
        <dbReference type="ARBA" id="ARBA00023065"/>
    </source>
</evidence>
<dbReference type="PANTHER" id="PTHR32552">
    <property type="entry name" value="FERRICHROME IRON RECEPTOR-RELATED"/>
    <property type="match status" value="1"/>
</dbReference>
<evidence type="ECO:0000256" key="10">
    <source>
        <dbReference type="ARBA" id="ARBA00023237"/>
    </source>
</evidence>
<dbReference type="PANTHER" id="PTHR32552:SF68">
    <property type="entry name" value="FERRICHROME OUTER MEMBRANE TRANSPORTER_PHAGE RECEPTOR"/>
    <property type="match status" value="1"/>
</dbReference>
<dbReference type="EMBL" id="SZUV01000012">
    <property type="protein sequence ID" value="TQN49163.1"/>
    <property type="molecule type" value="Genomic_DNA"/>
</dbReference>
<dbReference type="SUPFAM" id="SSF56935">
    <property type="entry name" value="Porins"/>
    <property type="match status" value="1"/>
</dbReference>
<dbReference type="EMBL" id="SZUV01000004">
    <property type="protein sequence ID" value="TQN49498.1"/>
    <property type="molecule type" value="Genomic_DNA"/>
</dbReference>
<dbReference type="RefSeq" id="WP_142089822.1">
    <property type="nucleotide sequence ID" value="NZ_SZUV01000004.1"/>
</dbReference>
<keyword evidence="10 11" id="KW-0998">Cell outer membrane</keyword>
<dbReference type="GO" id="GO:0009279">
    <property type="term" value="C:cell outer membrane"/>
    <property type="evidence" value="ECO:0007669"/>
    <property type="project" value="UniProtKB-SubCell"/>
</dbReference>
<gene>
    <name evidence="14" type="primary">btuB_6</name>
    <name evidence="16" type="synonym">btuB_3</name>
    <name evidence="15" type="synonym">btuB_5</name>
    <name evidence="16" type="ORF">DLNHIDIE_03149</name>
    <name evidence="15" type="ORF">DLNHIDIE_03519</name>
    <name evidence="14" type="ORF">DLNHIDIE_03524</name>
</gene>
<keyword evidence="6 12" id="KW-0732">Signal</keyword>
<feature type="chain" id="PRO_5038242536" evidence="12">
    <location>
        <begin position="25"/>
        <end position="768"/>
    </location>
</feature>
<keyword evidence="4" id="KW-0410">Iron transport</keyword>
<dbReference type="InterPro" id="IPR037066">
    <property type="entry name" value="Plug_dom_sf"/>
</dbReference>
<dbReference type="Gene3D" id="2.40.170.20">
    <property type="entry name" value="TonB-dependent receptor, beta-barrel domain"/>
    <property type="match status" value="1"/>
</dbReference>
<keyword evidence="5 11" id="KW-0812">Transmembrane</keyword>